<keyword evidence="2" id="KW-0812">Transmembrane</keyword>
<keyword evidence="1" id="KW-0067">ATP-binding</keyword>
<feature type="transmembrane region" description="Helical" evidence="2">
    <location>
        <begin position="16"/>
        <end position="41"/>
    </location>
</feature>
<keyword evidence="1" id="KW-0547">Nucleotide-binding</keyword>
<dbReference type="EMBL" id="JAWDJX010000021">
    <property type="protein sequence ID" value="KAK3052430.1"/>
    <property type="molecule type" value="Genomic_DNA"/>
</dbReference>
<keyword evidence="5" id="KW-1185">Reference proteome</keyword>
<dbReference type="SUPFAM" id="SSF56059">
    <property type="entry name" value="Glutathione synthetase ATP-binding domain-like"/>
    <property type="match status" value="1"/>
</dbReference>
<dbReference type="GO" id="GO:0046872">
    <property type="term" value="F:metal ion binding"/>
    <property type="evidence" value="ECO:0007669"/>
    <property type="project" value="InterPro"/>
</dbReference>
<dbReference type="Gene3D" id="3.40.50.20">
    <property type="match status" value="1"/>
</dbReference>
<dbReference type="SUPFAM" id="SSF51735">
    <property type="entry name" value="NAD(P)-binding Rossmann-fold domains"/>
    <property type="match status" value="1"/>
</dbReference>
<dbReference type="PROSITE" id="PS50975">
    <property type="entry name" value="ATP_GRASP"/>
    <property type="match status" value="1"/>
</dbReference>
<proteinExistence type="predicted"/>
<dbReference type="InterPro" id="IPR011761">
    <property type="entry name" value="ATP-grasp"/>
</dbReference>
<sequence>MSTHDDPGSPRKNITLILLSLVFLPIDTFFTVCALISCYVSQPLAIRRRESRRHELGFSPKTVLVTGVGMTKGLAIARSFYEAGHNVIGADFEPGGALACGHLSKSISKFMPLRPPQSGADPYIGSLLGIIKEEGVDLWVSCSGVASALEDGEAKEIIEARTSCKAIQFDMRTTQMLHEKHSFMEHTKEIGLTVPDTHYITSQQAVEGTLSKAPNDRKYIMKPVGMDDANRGDMTLLSRSTTAESIVHLSKLSISEKSSWILQEYIRGPEYCTHALVVRGQVKLFVACPSAELLMHYEALPFESKLYQAMLSFTQRYASKGGESFTGHLSFDFMIDQGQMDGPHSIRDGEEPTLYPIECNPRAHTAVVLFNGTLDMPDAYLSLLDSSSESQLQSNIVTPQYADKYFWIGHDFVELLILPILSVLLMRPRASTSRLPGQSLKFANHLLYWRDGTFERWDPVPWWMLYHVYWPMRFWQSLMSGKGWSRINVSTTKVFER</sequence>
<keyword evidence="2" id="KW-0472">Membrane</keyword>
<evidence type="ECO:0000256" key="1">
    <source>
        <dbReference type="PROSITE-ProRule" id="PRU00409"/>
    </source>
</evidence>
<name>A0AAJ0G8L2_9PEZI</name>
<reference evidence="4" key="1">
    <citation type="submission" date="2023-04" db="EMBL/GenBank/DDBJ databases">
        <title>Black Yeasts Isolated from many extreme environments.</title>
        <authorList>
            <person name="Coleine C."/>
            <person name="Stajich J.E."/>
            <person name="Selbmann L."/>
        </authorList>
    </citation>
    <scope>NUCLEOTIDE SEQUENCE</scope>
    <source>
        <strain evidence="4">CCFEE 5312</strain>
    </source>
</reference>
<comment type="caution">
    <text evidence="4">The sequence shown here is derived from an EMBL/GenBank/DDBJ whole genome shotgun (WGS) entry which is preliminary data.</text>
</comment>
<dbReference type="GO" id="GO:0005524">
    <property type="term" value="F:ATP binding"/>
    <property type="evidence" value="ECO:0007669"/>
    <property type="project" value="UniProtKB-UniRule"/>
</dbReference>
<keyword evidence="2" id="KW-1133">Transmembrane helix</keyword>
<dbReference type="AlphaFoldDB" id="A0AAJ0G8L2"/>
<accession>A0AAJ0G8L2</accession>
<evidence type="ECO:0000259" key="3">
    <source>
        <dbReference type="PROSITE" id="PS50975"/>
    </source>
</evidence>
<dbReference type="Proteomes" id="UP001271007">
    <property type="component" value="Unassembled WGS sequence"/>
</dbReference>
<feature type="domain" description="ATP-grasp" evidence="3">
    <location>
        <begin position="184"/>
        <end position="385"/>
    </location>
</feature>
<dbReference type="Gene3D" id="3.30.470.20">
    <property type="entry name" value="ATP-grasp fold, B domain"/>
    <property type="match status" value="1"/>
</dbReference>
<evidence type="ECO:0000313" key="5">
    <source>
        <dbReference type="Proteomes" id="UP001271007"/>
    </source>
</evidence>
<evidence type="ECO:0000256" key="2">
    <source>
        <dbReference type="SAM" id="Phobius"/>
    </source>
</evidence>
<evidence type="ECO:0000313" key="4">
    <source>
        <dbReference type="EMBL" id="KAK3052430.1"/>
    </source>
</evidence>
<gene>
    <name evidence="4" type="ORF">LTR09_006640</name>
</gene>
<protein>
    <recommendedName>
        <fullName evidence="3">ATP-grasp domain-containing protein</fullName>
    </recommendedName>
</protein>
<organism evidence="4 5">
    <name type="scientific">Extremus antarcticus</name>
    <dbReference type="NCBI Taxonomy" id="702011"/>
    <lineage>
        <taxon>Eukaryota</taxon>
        <taxon>Fungi</taxon>
        <taxon>Dikarya</taxon>
        <taxon>Ascomycota</taxon>
        <taxon>Pezizomycotina</taxon>
        <taxon>Dothideomycetes</taxon>
        <taxon>Dothideomycetidae</taxon>
        <taxon>Mycosphaerellales</taxon>
        <taxon>Extremaceae</taxon>
        <taxon>Extremus</taxon>
    </lineage>
</organism>
<dbReference type="InterPro" id="IPR036291">
    <property type="entry name" value="NAD(P)-bd_dom_sf"/>
</dbReference>